<reference evidence="2" key="1">
    <citation type="journal article" date="2022" name="Mol. Ecol. Resour.">
        <title>The genomes of chicory, endive, great burdock and yacon provide insights into Asteraceae palaeo-polyploidization history and plant inulin production.</title>
        <authorList>
            <person name="Fan W."/>
            <person name="Wang S."/>
            <person name="Wang H."/>
            <person name="Wang A."/>
            <person name="Jiang F."/>
            <person name="Liu H."/>
            <person name="Zhao H."/>
            <person name="Xu D."/>
            <person name="Zhang Y."/>
        </authorList>
    </citation>
    <scope>NUCLEOTIDE SEQUENCE [LARGE SCALE GENOMIC DNA]</scope>
    <source>
        <strain evidence="2">cv. Punajuju</strain>
    </source>
</reference>
<sequence length="422" mass="47312">MRREMSPNSALQGQESGAFQVSRSVFLIILGVAGDHIMGVSSSIFPTSLPSLSLAQNTMASMKVNEQEFYRAKVDFDETKAGVKGLLDSGVQKIPEIFVHPPENVLQNLSPGTQKNLNLKVPVIDFERIEGGKRGEIVGEIQKVAGNWGIFQVLNHGIPSSVMEEMIQGIRRFHEQPQEVKMAWYSREHEQRVKYYSNGDLYVSKAVNWRDSISCHYADGVLDPNALPPVCREAIRNYMEMMMKLKNTLAQLLSEALGLDTNYLTNLDCMKTATLVCHYYPSCPEPNLTLGATKHSDPSFLTILLQDTIGGLQVLQKNQWVDVEPIKDAIIVNIGDLMQLITNDKFKSVEHRVRSARIGPRISAACFFYPSIANNSKPYGPINELVEEMGAPIYRETGHKEYMAYYREKGLDGTSSLPFFKL</sequence>
<keyword evidence="2" id="KW-1185">Reference proteome</keyword>
<dbReference type="Proteomes" id="UP001055811">
    <property type="component" value="Linkage Group LG04"/>
</dbReference>
<gene>
    <name evidence="1" type="ORF">L2E82_20118</name>
</gene>
<name>A0ACB9DS43_CICIN</name>
<comment type="caution">
    <text evidence="1">The sequence shown here is derived from an EMBL/GenBank/DDBJ whole genome shotgun (WGS) entry which is preliminary data.</text>
</comment>
<dbReference type="EMBL" id="CM042012">
    <property type="protein sequence ID" value="KAI3749504.1"/>
    <property type="molecule type" value="Genomic_DNA"/>
</dbReference>
<proteinExistence type="predicted"/>
<organism evidence="1 2">
    <name type="scientific">Cichorium intybus</name>
    <name type="common">Chicory</name>
    <dbReference type="NCBI Taxonomy" id="13427"/>
    <lineage>
        <taxon>Eukaryota</taxon>
        <taxon>Viridiplantae</taxon>
        <taxon>Streptophyta</taxon>
        <taxon>Embryophyta</taxon>
        <taxon>Tracheophyta</taxon>
        <taxon>Spermatophyta</taxon>
        <taxon>Magnoliopsida</taxon>
        <taxon>eudicotyledons</taxon>
        <taxon>Gunneridae</taxon>
        <taxon>Pentapetalae</taxon>
        <taxon>asterids</taxon>
        <taxon>campanulids</taxon>
        <taxon>Asterales</taxon>
        <taxon>Asteraceae</taxon>
        <taxon>Cichorioideae</taxon>
        <taxon>Cichorieae</taxon>
        <taxon>Cichoriinae</taxon>
        <taxon>Cichorium</taxon>
    </lineage>
</organism>
<evidence type="ECO:0000313" key="1">
    <source>
        <dbReference type="EMBL" id="KAI3749504.1"/>
    </source>
</evidence>
<evidence type="ECO:0000313" key="2">
    <source>
        <dbReference type="Proteomes" id="UP001055811"/>
    </source>
</evidence>
<protein>
    <submittedName>
        <fullName evidence="1">Uncharacterized protein</fullName>
    </submittedName>
</protein>
<reference evidence="1 2" key="2">
    <citation type="journal article" date="2022" name="Mol. Ecol. Resour.">
        <title>The genomes of chicory, endive, great burdock and yacon provide insights into Asteraceae paleo-polyploidization history and plant inulin production.</title>
        <authorList>
            <person name="Fan W."/>
            <person name="Wang S."/>
            <person name="Wang H."/>
            <person name="Wang A."/>
            <person name="Jiang F."/>
            <person name="Liu H."/>
            <person name="Zhao H."/>
            <person name="Xu D."/>
            <person name="Zhang Y."/>
        </authorList>
    </citation>
    <scope>NUCLEOTIDE SEQUENCE [LARGE SCALE GENOMIC DNA]</scope>
    <source>
        <strain evidence="2">cv. Punajuju</strain>
        <tissue evidence="1">Leaves</tissue>
    </source>
</reference>
<accession>A0ACB9DS43</accession>